<dbReference type="PANTHER" id="PTHR10302:SF27">
    <property type="entry name" value="SINGLE-STRANDED DNA-BINDING PROTEIN"/>
    <property type="match status" value="1"/>
</dbReference>
<gene>
    <name evidence="5" type="ORF">F4X14_14545</name>
</gene>
<dbReference type="Pfam" id="PF00436">
    <property type="entry name" value="SSB"/>
    <property type="match status" value="1"/>
</dbReference>
<reference evidence="5" key="1">
    <citation type="submission" date="2019-09" db="EMBL/GenBank/DDBJ databases">
        <title>Characterisation of the sponge microbiome using genome-centric metagenomics.</title>
        <authorList>
            <person name="Engelberts J.P."/>
            <person name="Robbins S.J."/>
            <person name="De Goeij J.M."/>
            <person name="Aranda M."/>
            <person name="Bell S.C."/>
            <person name="Webster N.S."/>
        </authorList>
    </citation>
    <scope>NUCLEOTIDE SEQUENCE</scope>
    <source>
        <strain evidence="5">SB0661_bin_32</strain>
    </source>
</reference>
<dbReference type="GO" id="GO:0006260">
    <property type="term" value="P:DNA replication"/>
    <property type="evidence" value="ECO:0007669"/>
    <property type="project" value="UniProtKB-UniRule"/>
</dbReference>
<comment type="function">
    <text evidence="2">Plays an important role in DNA replication, recombination and repair. Binds to ssDNA and to an array of partner proteins to recruit them to their sites of action during DNA metabolism.</text>
</comment>
<dbReference type="NCBIfam" id="TIGR00621">
    <property type="entry name" value="ssb"/>
    <property type="match status" value="1"/>
</dbReference>
<dbReference type="InterPro" id="IPR000424">
    <property type="entry name" value="Primosome_PriB/ssb"/>
</dbReference>
<evidence type="ECO:0000256" key="2">
    <source>
        <dbReference type="HAMAP-Rule" id="MF_00984"/>
    </source>
</evidence>
<dbReference type="EMBL" id="VXMH01000075">
    <property type="protein sequence ID" value="MYC96179.1"/>
    <property type="molecule type" value="Genomic_DNA"/>
</dbReference>
<comment type="caution">
    <text evidence="2">Lacks conserved residue(s) required for the propagation of feature annotation.</text>
</comment>
<dbReference type="Gene3D" id="2.40.50.140">
    <property type="entry name" value="Nucleic acid-binding proteins"/>
    <property type="match status" value="1"/>
</dbReference>
<comment type="caution">
    <text evidence="5">The sequence shown here is derived from an EMBL/GenBank/DDBJ whole genome shotgun (WGS) entry which is preliminary data.</text>
</comment>
<keyword evidence="2" id="KW-0233">DNA recombination</keyword>
<evidence type="ECO:0000313" key="5">
    <source>
        <dbReference type="EMBL" id="MYC96179.1"/>
    </source>
</evidence>
<feature type="compositionally biased region" description="Gly residues" evidence="4">
    <location>
        <begin position="120"/>
        <end position="133"/>
    </location>
</feature>
<dbReference type="PROSITE" id="PS50935">
    <property type="entry name" value="SSB"/>
    <property type="match status" value="1"/>
</dbReference>
<evidence type="ECO:0000256" key="1">
    <source>
        <dbReference type="ARBA" id="ARBA00023125"/>
    </source>
</evidence>
<dbReference type="InterPro" id="IPR012340">
    <property type="entry name" value="NA-bd_OB-fold"/>
</dbReference>
<proteinExistence type="inferred from homology"/>
<feature type="short sequence motif" description="Important for interaction with partner proteins" evidence="2">
    <location>
        <begin position="142"/>
        <end position="147"/>
    </location>
</feature>
<comment type="subunit">
    <text evidence="2">Homotetramer.</text>
</comment>
<dbReference type="InterPro" id="IPR011344">
    <property type="entry name" value="ssDNA-bd"/>
</dbReference>
<feature type="region of interest" description="Disordered" evidence="4">
    <location>
        <begin position="109"/>
        <end position="147"/>
    </location>
</feature>
<dbReference type="GO" id="GO:0006310">
    <property type="term" value="P:DNA recombination"/>
    <property type="evidence" value="ECO:0007669"/>
    <property type="project" value="UniProtKB-UniRule"/>
</dbReference>
<dbReference type="GO" id="GO:0009295">
    <property type="term" value="C:nucleoid"/>
    <property type="evidence" value="ECO:0007669"/>
    <property type="project" value="TreeGrafter"/>
</dbReference>
<dbReference type="PIRSF" id="PIRSF002070">
    <property type="entry name" value="SSB"/>
    <property type="match status" value="1"/>
</dbReference>
<keyword evidence="2" id="KW-0227">DNA damage</keyword>
<dbReference type="GO" id="GO:0006281">
    <property type="term" value="P:DNA repair"/>
    <property type="evidence" value="ECO:0007669"/>
    <property type="project" value="UniProtKB-UniRule"/>
</dbReference>
<dbReference type="HAMAP" id="MF_00984">
    <property type="entry name" value="SSB"/>
    <property type="match status" value="1"/>
</dbReference>
<evidence type="ECO:0000256" key="3">
    <source>
        <dbReference type="PIRNR" id="PIRNR002070"/>
    </source>
</evidence>
<keyword evidence="2" id="KW-0234">DNA repair</keyword>
<evidence type="ECO:0000256" key="4">
    <source>
        <dbReference type="SAM" id="MobiDB-lite"/>
    </source>
</evidence>
<dbReference type="SUPFAM" id="SSF50249">
    <property type="entry name" value="Nucleic acid-binding proteins"/>
    <property type="match status" value="1"/>
</dbReference>
<dbReference type="CDD" id="cd04496">
    <property type="entry name" value="SSB_OBF"/>
    <property type="match status" value="1"/>
</dbReference>
<name>A0A6B1D9G4_9CHLR</name>
<sequence length="147" mass="16183">MYQQITLVGNLGRDPEMRYTASGVAVTSFPVATSRGWTGADGQRNEKTVWFRVSAWERQAETCNQYLTKGRRVLVVGEVEEPYVYTDQEGNSRASLQVRARTVRFLNSREETEAMDAGGSQYGGQSGQAGDGSGPTQEFGGEEDIPF</sequence>
<dbReference type="PANTHER" id="PTHR10302">
    <property type="entry name" value="SINGLE-STRANDED DNA-BINDING PROTEIN"/>
    <property type="match status" value="1"/>
</dbReference>
<keyword evidence="2" id="KW-0235">DNA replication</keyword>
<organism evidence="5">
    <name type="scientific">Caldilineaceae bacterium SB0661_bin_32</name>
    <dbReference type="NCBI Taxonomy" id="2605255"/>
    <lineage>
        <taxon>Bacteria</taxon>
        <taxon>Bacillati</taxon>
        <taxon>Chloroflexota</taxon>
        <taxon>Caldilineae</taxon>
        <taxon>Caldilineales</taxon>
        <taxon>Caldilineaceae</taxon>
    </lineage>
</organism>
<accession>A0A6B1D9G4</accession>
<dbReference type="GO" id="GO:0003697">
    <property type="term" value="F:single-stranded DNA binding"/>
    <property type="evidence" value="ECO:0007669"/>
    <property type="project" value="UniProtKB-UniRule"/>
</dbReference>
<dbReference type="AlphaFoldDB" id="A0A6B1D9G4"/>
<keyword evidence="1 2" id="KW-0238">DNA-binding</keyword>
<protein>
    <recommendedName>
        <fullName evidence="2 3">Single-stranded DNA-binding protein</fullName>
        <shortName evidence="2">SSB</shortName>
    </recommendedName>
</protein>